<comment type="subcellular location">
    <subcellularLocation>
        <location evidence="1">Cell membrane</location>
        <topology evidence="1">Multi-pass membrane protein</topology>
    </subcellularLocation>
</comment>
<protein>
    <submittedName>
        <fullName evidence="10">MBL fold metallo-hydrolase</fullName>
    </submittedName>
</protein>
<keyword evidence="4 7" id="KW-1133">Transmembrane helix</keyword>
<keyword evidence="3 7" id="KW-0812">Transmembrane</keyword>
<dbReference type="PANTHER" id="PTHR30619">
    <property type="entry name" value="DNA INTERNALIZATION/COMPETENCE PROTEIN COMEC/REC2"/>
    <property type="match status" value="1"/>
</dbReference>
<reference evidence="10 11" key="1">
    <citation type="journal article" date="2022" name="Int. J. Syst. Evol. Microbiol.">
        <title>Cellulosimicrobium protaetiae sp. nov., isolated from the gut of the larva of Protaetia brevitarsis seulensis.</title>
        <authorList>
            <person name="Le Han H."/>
            <person name="Nguyen T.T.H."/>
            <person name="Li Z."/>
            <person name="Shin N.R."/>
            <person name="Kim S.G."/>
        </authorList>
    </citation>
    <scope>NUCLEOTIDE SEQUENCE [LARGE SCALE GENOMIC DNA]</scope>
    <source>
        <strain evidence="10 11">BI34</strain>
    </source>
</reference>
<feature type="transmembrane region" description="Helical" evidence="7">
    <location>
        <begin position="598"/>
        <end position="619"/>
    </location>
</feature>
<dbReference type="Pfam" id="PF03772">
    <property type="entry name" value="Competence"/>
    <property type="match status" value="1"/>
</dbReference>
<dbReference type="Proteomes" id="UP000451354">
    <property type="component" value="Chromosome"/>
</dbReference>
<feature type="transmembrane region" description="Helical" evidence="7">
    <location>
        <begin position="455"/>
        <end position="479"/>
    </location>
</feature>
<organism evidence="10 11">
    <name type="scientific">Cellulosimicrobium protaetiae</name>
    <dbReference type="NCBI Taxonomy" id="2587808"/>
    <lineage>
        <taxon>Bacteria</taxon>
        <taxon>Bacillati</taxon>
        <taxon>Actinomycetota</taxon>
        <taxon>Actinomycetes</taxon>
        <taxon>Micrococcales</taxon>
        <taxon>Promicromonosporaceae</taxon>
        <taxon>Cellulosimicrobium</taxon>
    </lineage>
</organism>
<evidence type="ECO:0000256" key="3">
    <source>
        <dbReference type="ARBA" id="ARBA00022692"/>
    </source>
</evidence>
<evidence type="ECO:0000313" key="11">
    <source>
        <dbReference type="Proteomes" id="UP000451354"/>
    </source>
</evidence>
<feature type="compositionally biased region" description="Low complexity" evidence="6">
    <location>
        <begin position="76"/>
        <end position="87"/>
    </location>
</feature>
<dbReference type="InterPro" id="IPR052159">
    <property type="entry name" value="Competence_DNA_uptake"/>
</dbReference>
<dbReference type="PANTHER" id="PTHR30619:SF1">
    <property type="entry name" value="RECOMBINATION PROTEIN 2"/>
    <property type="match status" value="1"/>
</dbReference>
<dbReference type="InterPro" id="IPR001279">
    <property type="entry name" value="Metallo-B-lactamas"/>
</dbReference>
<evidence type="ECO:0000259" key="9">
    <source>
        <dbReference type="Pfam" id="PF03772"/>
    </source>
</evidence>
<dbReference type="Pfam" id="PF00753">
    <property type="entry name" value="Lactamase_B"/>
    <property type="match status" value="1"/>
</dbReference>
<feature type="region of interest" description="Disordered" evidence="6">
    <location>
        <begin position="738"/>
        <end position="758"/>
    </location>
</feature>
<dbReference type="InterPro" id="IPR004477">
    <property type="entry name" value="ComEC_N"/>
</dbReference>
<dbReference type="AlphaFoldDB" id="A0A6M5UGJ5"/>
<feature type="transmembrane region" description="Helical" evidence="7">
    <location>
        <begin position="347"/>
        <end position="363"/>
    </location>
</feature>
<proteinExistence type="predicted"/>
<evidence type="ECO:0000256" key="4">
    <source>
        <dbReference type="ARBA" id="ARBA00022989"/>
    </source>
</evidence>
<dbReference type="NCBIfam" id="TIGR00360">
    <property type="entry name" value="ComEC_N-term"/>
    <property type="match status" value="1"/>
</dbReference>
<feature type="transmembrane region" description="Helical" evidence="7">
    <location>
        <begin position="116"/>
        <end position="135"/>
    </location>
</feature>
<keyword evidence="11" id="KW-1185">Reference proteome</keyword>
<evidence type="ECO:0000313" key="10">
    <source>
        <dbReference type="EMBL" id="QJW36415.1"/>
    </source>
</evidence>
<feature type="transmembrane region" description="Helical" evidence="7">
    <location>
        <begin position="517"/>
        <end position="536"/>
    </location>
</feature>
<dbReference type="GO" id="GO:0005886">
    <property type="term" value="C:plasma membrane"/>
    <property type="evidence" value="ECO:0007669"/>
    <property type="project" value="UniProtKB-SubCell"/>
</dbReference>
<evidence type="ECO:0000256" key="5">
    <source>
        <dbReference type="ARBA" id="ARBA00023136"/>
    </source>
</evidence>
<evidence type="ECO:0000256" key="1">
    <source>
        <dbReference type="ARBA" id="ARBA00004651"/>
    </source>
</evidence>
<sequence>MTDLRLVPAALAAWATAFLSVEASPGATLRGAGVAVVLLAVVLGVVVLGAVVLGAVVLDGTPRGTRWVRRGATAAASGPSAGSARATTSDRAVPRLPGGSGTRALVRAVARAPGQVVLVVACVAAVLVSAGAQSVDRAALADLAGTGATATVTATVRSAVVPRTNPWSGATDRHEVRVALDVLTARGVTTAARGPVVVTGSGEGWIDLAYGATVVVTGRLDVQGDRTVLRADTPPRVVERPGAFLRGVDAMRQGLLEATDGLSPQARGLVPGVAVGDTSRLDPELDEAMRTTSLTHVTAVSGGHFAIVVACVAALCVLARAPRWARVVVTGAAMAGFVVLVHPEPSVLRAAAMGVVGVVGIALGRPSRAVAALGAGVVVLLVVDPWLARSYGFVLSVAATAGLALLTAPIARRLSPWCGRTAAHVLAVPVAAQAACAPVLVLLDPSVSTWSVPANVVAAPALGPATVLGVLATLVAPWWPAAATALGWTAGLFTGWIAGVARVFADLPGARLPWPGGPGGTALLAVATAVLLAVVLRSRALREAGERRAVRRASSPSLRERASRAVRAVRHTWSWDRRPPWRPAGAVRGGARRSSGRVVPVLLVASALVLLVVLVRPLVVRGGSVPQDWVVVACDVGQGDALVLRSGPAAAVVVDVGPPGDAADRCLDRLGVETVDLLVLSHFHADHVGGLDGVLRGRTVERALVTGTADPAAQTERTLGALEDADVPVQVAQARAVGGAGGPEGAVPGHGGSSGGASAGVRWEVLQAGAGRGTSAAAGTDLVESDGGANDASVVLLVHVAGLDVVALGDLEDAGQTALARTLARRGSGPVDVVKVAHHGSATQSDRLAEVLSPTVALVSSGENTYGHPTDRALDLYRGVGATVLRTDTCGTFALVVRDGVLAAAGCG</sequence>
<feature type="transmembrane region" description="Helical" evidence="7">
    <location>
        <begin position="294"/>
        <end position="317"/>
    </location>
</feature>
<evidence type="ECO:0000256" key="7">
    <source>
        <dbReference type="SAM" id="Phobius"/>
    </source>
</evidence>
<dbReference type="SUPFAM" id="SSF56281">
    <property type="entry name" value="Metallo-hydrolase/oxidoreductase"/>
    <property type="match status" value="1"/>
</dbReference>
<feature type="domain" description="Metallo-beta-lactamase" evidence="8">
    <location>
        <begin position="635"/>
        <end position="847"/>
    </location>
</feature>
<feature type="transmembrane region" description="Helical" evidence="7">
    <location>
        <begin position="324"/>
        <end position="341"/>
    </location>
</feature>
<keyword evidence="2" id="KW-1003">Cell membrane</keyword>
<evidence type="ECO:0000259" key="8">
    <source>
        <dbReference type="Pfam" id="PF00753"/>
    </source>
</evidence>
<evidence type="ECO:0000256" key="2">
    <source>
        <dbReference type="ARBA" id="ARBA00022475"/>
    </source>
</evidence>
<accession>A0A6M5UGJ5</accession>
<evidence type="ECO:0000256" key="6">
    <source>
        <dbReference type="SAM" id="MobiDB-lite"/>
    </source>
</evidence>
<dbReference type="InterPro" id="IPR036866">
    <property type="entry name" value="RibonucZ/Hydroxyglut_hydro"/>
</dbReference>
<dbReference type="RefSeq" id="WP_168731681.1">
    <property type="nucleotide sequence ID" value="NZ_CP052757.1"/>
</dbReference>
<feature type="region of interest" description="Disordered" evidence="6">
    <location>
        <begin position="76"/>
        <end position="97"/>
    </location>
</feature>
<keyword evidence="5 7" id="KW-0472">Membrane</keyword>
<dbReference type="Gene3D" id="3.60.15.10">
    <property type="entry name" value="Ribonuclease Z/Hydroxyacylglutathione hydrolase-like"/>
    <property type="match status" value="1"/>
</dbReference>
<feature type="transmembrane region" description="Helical" evidence="7">
    <location>
        <begin position="423"/>
        <end position="443"/>
    </location>
</feature>
<name>A0A6M5UGJ5_9MICO</name>
<gene>
    <name evidence="10" type="ORF">FIC82_009655</name>
</gene>
<feature type="transmembrane region" description="Helical" evidence="7">
    <location>
        <begin position="486"/>
        <end position="505"/>
    </location>
</feature>
<dbReference type="KEGG" id="cprt:FIC82_009655"/>
<feature type="transmembrane region" description="Helical" evidence="7">
    <location>
        <begin position="393"/>
        <end position="411"/>
    </location>
</feature>
<feature type="transmembrane region" description="Helical" evidence="7">
    <location>
        <begin position="33"/>
        <end position="58"/>
    </location>
</feature>
<feature type="domain" description="ComEC/Rec2-related protein" evidence="9">
    <location>
        <begin position="275"/>
        <end position="537"/>
    </location>
</feature>
<feature type="transmembrane region" description="Helical" evidence="7">
    <location>
        <begin position="370"/>
        <end position="387"/>
    </location>
</feature>
<dbReference type="EMBL" id="CP052757">
    <property type="protein sequence ID" value="QJW36415.1"/>
    <property type="molecule type" value="Genomic_DNA"/>
</dbReference>